<name>Q960G9_DROME</name>
<dbReference type="GO" id="GO:0035212">
    <property type="term" value="P:cell competition in a multicellular organism"/>
    <property type="evidence" value="ECO:0000315"/>
    <property type="project" value="FlyBase"/>
</dbReference>
<feature type="region of interest" description="Disordered" evidence="1">
    <location>
        <begin position="20"/>
        <end position="62"/>
    </location>
</feature>
<dbReference type="Bgee" id="FBgn0024250">
    <property type="expression patterns" value="Expressed in posterior terminal follicle cell in ovary and 133 other cell types or tissues"/>
</dbReference>
<feature type="compositionally biased region" description="Acidic residues" evidence="1">
    <location>
        <begin position="230"/>
        <end position="245"/>
    </location>
</feature>
<dbReference type="GO" id="GO:0000977">
    <property type="term" value="F:RNA polymerase II transcription regulatory region sequence-specific DNA binding"/>
    <property type="evidence" value="ECO:0000314"/>
    <property type="project" value="FlyBase"/>
</dbReference>
<dbReference type="EMBL" id="AY052069">
    <property type="protein sequence ID" value="AAK93493.1"/>
    <property type="molecule type" value="mRNA"/>
</dbReference>
<evidence type="ECO:0000313" key="2">
    <source>
        <dbReference type="EMBL" id="AAK93493.1"/>
    </source>
</evidence>
<dbReference type="OrthoDB" id="7764420at2759"/>
<dbReference type="AlphaFoldDB" id="Q960G9"/>
<dbReference type="GO" id="GO:0010468">
    <property type="term" value="P:regulation of gene expression"/>
    <property type="evidence" value="ECO:0000315"/>
    <property type="project" value="FlyBase"/>
</dbReference>
<dbReference type="VEuPathDB" id="VectorBase:FBgn0024250"/>
<feature type="compositionally biased region" description="Low complexity" evidence="1">
    <location>
        <begin position="20"/>
        <end position="50"/>
    </location>
</feature>
<accession>Q960G9</accession>
<feature type="compositionally biased region" description="Polar residues" evidence="1">
    <location>
        <begin position="51"/>
        <end position="62"/>
    </location>
</feature>
<dbReference type="FlyBase" id="FBgn0024250">
    <property type="gene designation" value="brk"/>
</dbReference>
<feature type="compositionally biased region" description="Acidic residues" evidence="1">
    <location>
        <begin position="283"/>
        <end position="308"/>
    </location>
</feature>
<evidence type="ECO:0000256" key="1">
    <source>
        <dbReference type="SAM" id="MobiDB-lite"/>
    </source>
</evidence>
<feature type="compositionally biased region" description="Polar residues" evidence="1">
    <location>
        <begin position="348"/>
        <end position="390"/>
    </location>
</feature>
<sequence>MVPHPLAAHPHLHVPVAMHPQMQHQKEQQQQQQQLQQEQQQQDQQQSQQETPATIATNGSNQGSSNVLSAAKIAAVVAAAMATSNGNPTPTATIPASSSSSSNTLPSSNNSSCHNSSSSSNSCNSNQVPIQVPILSGSPGSTSSASHIPHVPFAYHHNLHGYLENRLEAVATPAPMDLSLGSSARRQMQLHEKDPSGVDLTFRKRKVITSPMQPDKISKLEEVIKKEPETETENEDVEVDVETEQPEEHKLPSKQVKLFKPYLLDDDEEQDHHHHHHHHRQEDLDEGAAEEEQDDEEESRYADDDEVDSKEAADKKQRRLKKKPSAINEQREPIIWSNHPYPGGCVSPGSSITSSFQCPTSMQQQQTFPVAGGSPNQQFQDNCSSSKATTPLSPFSAPALSPTGFCCPKGSPVSGYESSSSTYSDSGSNYSLNLQLHAVYNDNLMYMQQQQQQQQQQHHLQHQQHLQRWLDQESLATARTSSVNRPLILVADTAPTNLTLVA</sequence>
<dbReference type="GO" id="GO:0007476">
    <property type="term" value="P:imaginal disc-derived wing morphogenesis"/>
    <property type="evidence" value="ECO:0000315"/>
    <property type="project" value="FlyBase"/>
</dbReference>
<feature type="region of interest" description="Disordered" evidence="1">
    <location>
        <begin position="85"/>
        <end position="125"/>
    </location>
</feature>
<proteinExistence type="evidence at transcript level"/>
<dbReference type="AGR" id="FB:FBgn0024250"/>
<dbReference type="HOGENOM" id="CLU_391952_0_0_1"/>
<organism evidence="2">
    <name type="scientific">Drosophila melanogaster</name>
    <name type="common">Fruit fly</name>
    <dbReference type="NCBI Taxonomy" id="7227"/>
    <lineage>
        <taxon>Eukaryota</taxon>
        <taxon>Metazoa</taxon>
        <taxon>Ecdysozoa</taxon>
        <taxon>Arthropoda</taxon>
        <taxon>Hexapoda</taxon>
        <taxon>Insecta</taxon>
        <taxon>Pterygota</taxon>
        <taxon>Neoptera</taxon>
        <taxon>Endopterygota</taxon>
        <taxon>Diptera</taxon>
        <taxon>Brachycera</taxon>
        <taxon>Muscomorpha</taxon>
        <taxon>Ephydroidea</taxon>
        <taxon>Drosophilidae</taxon>
        <taxon>Drosophila</taxon>
        <taxon>Sophophora</taxon>
    </lineage>
</organism>
<dbReference type="GO" id="GO:0007472">
    <property type="term" value="P:wing disc morphogenesis"/>
    <property type="evidence" value="ECO:0000315"/>
    <property type="project" value="FlyBase"/>
</dbReference>
<protein>
    <submittedName>
        <fullName evidence="2">SD02279p</fullName>
    </submittedName>
</protein>
<dbReference type="GO" id="GO:0061328">
    <property type="term" value="P:posterior Malpighian tubule development"/>
    <property type="evidence" value="ECO:0000315"/>
    <property type="project" value="FlyBase"/>
</dbReference>
<dbReference type="ExpressionAtlas" id="Q960G9">
    <property type="expression patterns" value="baseline and differential"/>
</dbReference>
<reference evidence="2" key="1">
    <citation type="submission" date="2001-08" db="EMBL/GenBank/DDBJ databases">
        <authorList>
            <person name="Stapleton M."/>
            <person name="Brokstein P."/>
            <person name="Hong L."/>
            <person name="Agbayani A."/>
            <person name="Carlson J."/>
            <person name="Champe M."/>
            <person name="Chavez C."/>
            <person name="Dorsett V."/>
            <person name="Farfan D."/>
            <person name="Frise E."/>
            <person name="George R."/>
            <person name="Gonzalez M."/>
            <person name="Guarin H."/>
            <person name="Li P."/>
            <person name="Liao G."/>
            <person name="Miranda A."/>
            <person name="Mungall C.J."/>
            <person name="Nunoo J."/>
            <person name="Pacleb J."/>
            <person name="Paragas V."/>
            <person name="Park S."/>
            <person name="Phouanenavong S."/>
            <person name="Wan K."/>
            <person name="Yu C."/>
            <person name="Lewis S.E."/>
            <person name="Rubin G.M."/>
            <person name="Celniker S."/>
        </authorList>
    </citation>
    <scope>NUCLEOTIDE SEQUENCE</scope>
</reference>
<gene>
    <name evidence="2 3" type="primary">brk</name>
    <name evidence="3" type="ORF">CG9653</name>
</gene>
<feature type="region of interest" description="Disordered" evidence="1">
    <location>
        <begin position="221"/>
        <end position="390"/>
    </location>
</feature>
<evidence type="ECO:0000313" key="3">
    <source>
        <dbReference type="FlyBase" id="FBgn0024250"/>
    </source>
</evidence>